<dbReference type="Proteomes" id="UP001176961">
    <property type="component" value="Unassembled WGS sequence"/>
</dbReference>
<comment type="caution">
    <text evidence="1">The sequence shown here is derived from an EMBL/GenBank/DDBJ whole genome shotgun (WGS) entry which is preliminary data.</text>
</comment>
<organism evidence="1 2">
    <name type="scientific">Cylicocyclus nassatus</name>
    <name type="common">Nematode worm</name>
    <dbReference type="NCBI Taxonomy" id="53992"/>
    <lineage>
        <taxon>Eukaryota</taxon>
        <taxon>Metazoa</taxon>
        <taxon>Ecdysozoa</taxon>
        <taxon>Nematoda</taxon>
        <taxon>Chromadorea</taxon>
        <taxon>Rhabditida</taxon>
        <taxon>Rhabditina</taxon>
        <taxon>Rhabditomorpha</taxon>
        <taxon>Strongyloidea</taxon>
        <taxon>Strongylidae</taxon>
        <taxon>Cylicocyclus</taxon>
    </lineage>
</organism>
<gene>
    <name evidence="1" type="ORF">CYNAS_LOCUS12028</name>
</gene>
<dbReference type="AlphaFoldDB" id="A0AA36GXN6"/>
<dbReference type="EMBL" id="CATQJL010000223">
    <property type="protein sequence ID" value="CAJ0600045.1"/>
    <property type="molecule type" value="Genomic_DNA"/>
</dbReference>
<evidence type="ECO:0000313" key="2">
    <source>
        <dbReference type="Proteomes" id="UP001176961"/>
    </source>
</evidence>
<keyword evidence="2" id="KW-1185">Reference proteome</keyword>
<name>A0AA36GXN6_CYLNA</name>
<proteinExistence type="predicted"/>
<evidence type="ECO:0000313" key="1">
    <source>
        <dbReference type="EMBL" id="CAJ0600045.1"/>
    </source>
</evidence>
<accession>A0AA36GXN6</accession>
<sequence length="149" mass="17448">MSLDTQARGDPPHPSGRQVKNLKAEWYYSEDNVTVNLTDEGKKHWMYVYVRDWTSMEVIFEKIRCRKNQTEPKGQYHRRLCVNGTLFIRNATVRDTGYYYKVESPKGGNGSYSDLKDDEKLVFGKTRVFALVVYPETRAEVERQKQLAE</sequence>
<reference evidence="1" key="1">
    <citation type="submission" date="2023-07" db="EMBL/GenBank/DDBJ databases">
        <authorList>
            <consortium name="CYATHOMIX"/>
        </authorList>
    </citation>
    <scope>NUCLEOTIDE SEQUENCE</scope>
    <source>
        <strain evidence="1">N/A</strain>
    </source>
</reference>
<protein>
    <submittedName>
        <fullName evidence="1">Uncharacterized protein</fullName>
    </submittedName>
</protein>